<dbReference type="Pfam" id="PF04230">
    <property type="entry name" value="PS_pyruv_trans"/>
    <property type="match status" value="1"/>
</dbReference>
<dbReference type="GO" id="GO:0016740">
    <property type="term" value="F:transferase activity"/>
    <property type="evidence" value="ECO:0007669"/>
    <property type="project" value="UniProtKB-KW"/>
</dbReference>
<evidence type="ECO:0000256" key="1">
    <source>
        <dbReference type="SAM" id="MobiDB-lite"/>
    </source>
</evidence>
<keyword evidence="4" id="KW-1185">Reference proteome</keyword>
<proteinExistence type="predicted"/>
<feature type="compositionally biased region" description="Pro residues" evidence="1">
    <location>
        <begin position="395"/>
        <end position="404"/>
    </location>
</feature>
<evidence type="ECO:0000259" key="2">
    <source>
        <dbReference type="Pfam" id="PF04230"/>
    </source>
</evidence>
<evidence type="ECO:0000313" key="3">
    <source>
        <dbReference type="EMBL" id="MFC5515526.1"/>
    </source>
</evidence>
<sequence>MRILLTGIPSYLQRTVASASGATVRHRPYFDDIRSKKDVIDQVKKIANTGNYLIGEGAGQALKGHDVTYVPFWHLANSLSQPGAYDELSQAFDICVFASANLLRPGYSADLEAQVFEKLKMPVVVMGIGIQKKANLRDELPAGTQKFLDVLRAKESYFLTRGYFTSEFLKEQGMKFVRPTGCPSLYFNPDGMRQALTKLANPELVESQKIAFGGYLGSVADTIVDAHVLLKPDSTAHYVIQDEVVVYNMNIQGDDATPAYDAPSGRIVAPLEYKHQEKWQRKNDLHVFFDTNRWRTWASQLDLSFGRRFHGCIITMQAGVPSLMIAVDDRMREMLEFIGFPHLEAGIWNREAQKKAYLKEFLSTIDAQASIDRYNACEINFRTALNDIGIQQPGFPQPAKPAAPQPAARAHEPA</sequence>
<keyword evidence="3" id="KW-0808">Transferase</keyword>
<feature type="domain" description="Polysaccharide pyruvyl transferase" evidence="2">
    <location>
        <begin position="48"/>
        <end position="328"/>
    </location>
</feature>
<dbReference type="Proteomes" id="UP001596150">
    <property type="component" value="Unassembled WGS sequence"/>
</dbReference>
<name>A0ABW0PS98_9HYPH</name>
<dbReference type="RefSeq" id="WP_266342231.1">
    <property type="nucleotide sequence ID" value="NZ_JAPKNH010000001.1"/>
</dbReference>
<evidence type="ECO:0000313" key="4">
    <source>
        <dbReference type="Proteomes" id="UP001596150"/>
    </source>
</evidence>
<accession>A0ABW0PS98</accession>
<protein>
    <submittedName>
        <fullName evidence="3">Polysaccharide pyruvyl transferase family protein</fullName>
    </submittedName>
</protein>
<reference evidence="4" key="1">
    <citation type="journal article" date="2019" name="Int. J. Syst. Evol. Microbiol.">
        <title>The Global Catalogue of Microorganisms (GCM) 10K type strain sequencing project: providing services to taxonomists for standard genome sequencing and annotation.</title>
        <authorList>
            <consortium name="The Broad Institute Genomics Platform"/>
            <consortium name="The Broad Institute Genome Sequencing Center for Infectious Disease"/>
            <person name="Wu L."/>
            <person name="Ma J."/>
        </authorList>
    </citation>
    <scope>NUCLEOTIDE SEQUENCE [LARGE SCALE GENOMIC DNA]</scope>
    <source>
        <strain evidence="4">KACC 12633</strain>
    </source>
</reference>
<gene>
    <name evidence="3" type="ORF">ACFPP9_07070</name>
</gene>
<comment type="caution">
    <text evidence="3">The sequence shown here is derived from an EMBL/GenBank/DDBJ whole genome shotgun (WGS) entry which is preliminary data.</text>
</comment>
<organism evidence="3 4">
    <name type="scientific">Kaistia terrae</name>
    <dbReference type="NCBI Taxonomy" id="537017"/>
    <lineage>
        <taxon>Bacteria</taxon>
        <taxon>Pseudomonadati</taxon>
        <taxon>Pseudomonadota</taxon>
        <taxon>Alphaproteobacteria</taxon>
        <taxon>Hyphomicrobiales</taxon>
        <taxon>Kaistiaceae</taxon>
        <taxon>Kaistia</taxon>
    </lineage>
</organism>
<dbReference type="EMBL" id="JBHSML010000003">
    <property type="protein sequence ID" value="MFC5515526.1"/>
    <property type="molecule type" value="Genomic_DNA"/>
</dbReference>
<dbReference type="InterPro" id="IPR007345">
    <property type="entry name" value="Polysacch_pyruvyl_Trfase"/>
</dbReference>
<feature type="region of interest" description="Disordered" evidence="1">
    <location>
        <begin position="392"/>
        <end position="414"/>
    </location>
</feature>